<keyword evidence="3" id="KW-1185">Reference proteome</keyword>
<feature type="region of interest" description="Disordered" evidence="1">
    <location>
        <begin position="1"/>
        <end position="61"/>
    </location>
</feature>
<evidence type="ECO:0000313" key="2">
    <source>
        <dbReference type="EMBL" id="EMI58163.1"/>
    </source>
</evidence>
<dbReference type="PATRIC" id="fig|1263870.3.peg.436"/>
<organism evidence="2 3">
    <name type="scientific">Rhodopirellula sallentina SM41</name>
    <dbReference type="NCBI Taxonomy" id="1263870"/>
    <lineage>
        <taxon>Bacteria</taxon>
        <taxon>Pseudomonadati</taxon>
        <taxon>Planctomycetota</taxon>
        <taxon>Planctomycetia</taxon>
        <taxon>Pirellulales</taxon>
        <taxon>Pirellulaceae</taxon>
        <taxon>Rhodopirellula</taxon>
    </lineage>
</organism>
<name>M5UQA2_9BACT</name>
<dbReference type="EMBL" id="ANOH01000038">
    <property type="protein sequence ID" value="EMI58163.1"/>
    <property type="molecule type" value="Genomic_DNA"/>
</dbReference>
<comment type="caution">
    <text evidence="2">The sequence shown here is derived from an EMBL/GenBank/DDBJ whole genome shotgun (WGS) entry which is preliminary data.</text>
</comment>
<proteinExistence type="predicted"/>
<gene>
    <name evidence="2" type="ORF">RSSM_00400</name>
</gene>
<dbReference type="AlphaFoldDB" id="M5UQA2"/>
<reference evidence="2 3" key="1">
    <citation type="journal article" date="2013" name="Mar. Genomics">
        <title>Expression of sulfatases in Rhodopirellula baltica and the diversity of sulfatases in the genus Rhodopirellula.</title>
        <authorList>
            <person name="Wegner C.E."/>
            <person name="Richter-Heitmann T."/>
            <person name="Klindworth A."/>
            <person name="Klockow C."/>
            <person name="Richter M."/>
            <person name="Achstetter T."/>
            <person name="Glockner F.O."/>
            <person name="Harder J."/>
        </authorList>
    </citation>
    <scope>NUCLEOTIDE SEQUENCE [LARGE SCALE GENOMIC DNA]</scope>
    <source>
        <strain evidence="2 3">SM41</strain>
    </source>
</reference>
<dbReference type="Proteomes" id="UP000011885">
    <property type="component" value="Unassembled WGS sequence"/>
</dbReference>
<evidence type="ECO:0000256" key="1">
    <source>
        <dbReference type="SAM" id="MobiDB-lite"/>
    </source>
</evidence>
<dbReference type="OrthoDB" id="286312at2"/>
<feature type="compositionally biased region" description="Polar residues" evidence="1">
    <location>
        <begin position="1"/>
        <end position="19"/>
    </location>
</feature>
<protein>
    <submittedName>
        <fullName evidence="2">Uncharacterized protein</fullName>
    </submittedName>
</protein>
<accession>M5UQA2</accession>
<sequence length="321" mass="34930">MNDAPASSLNKPDNAASPQGSDASGSSSSLSGVSDSLSKSGLSKRGLSGSGSSRSNLSSTPESLSQWITSSSSVHLARSKQTWTGAGSAAGYVLRYLTPMRRLMMDIVGREKEADRALSILVAHLVKAGFSGHDKGRLRDFLVRGIRSAAKAGYDEALKDRGKNDSLELADQAEKPLPLKMEVAQVESPQWRGYWRDGILQRSWRSLERYQHARRYDRINQPPPTGEEAPREDLVHDVLRAAMSYPKESLESWAGRVSSASGRKVEPDEVQSQLELARIRFAQQIADEVAQTLETPDPVVIQSEIKALGLGKAFSGVRVQA</sequence>
<evidence type="ECO:0000313" key="3">
    <source>
        <dbReference type="Proteomes" id="UP000011885"/>
    </source>
</evidence>
<feature type="compositionally biased region" description="Low complexity" evidence="1">
    <location>
        <begin position="20"/>
        <end position="59"/>
    </location>
</feature>
<dbReference type="RefSeq" id="WP_008673856.1">
    <property type="nucleotide sequence ID" value="NZ_ANOH01000038.1"/>
</dbReference>